<dbReference type="Gene3D" id="3.40.50.150">
    <property type="entry name" value="Vaccinia Virus protein VP39"/>
    <property type="match status" value="1"/>
</dbReference>
<dbReference type="SUPFAM" id="SSF53335">
    <property type="entry name" value="S-adenosyl-L-methionine-dependent methyltransferases"/>
    <property type="match status" value="1"/>
</dbReference>
<dbReference type="GO" id="GO:0032991">
    <property type="term" value="C:protein-containing complex"/>
    <property type="evidence" value="ECO:0007669"/>
    <property type="project" value="TreeGrafter"/>
</dbReference>
<dbReference type="STRING" id="597456.A0A0L7RDU9"/>
<dbReference type="OrthoDB" id="194386at2759"/>
<dbReference type="EMBL" id="KQ414612">
    <property type="protein sequence ID" value="KOC69162.1"/>
    <property type="molecule type" value="Genomic_DNA"/>
</dbReference>
<sequence>MSKIEEGGGEIYDSIYTAYCKLISASLDESIHYRHFLIQNDCISIQESTNIISEGTTGLCSWQGAIELSKWCIENKNKFCKKVILELGCGVGLTGLCIIKNCSPKQYIFTDCHKTVLEMVSENVKLNLLYKGNVPAQLNHNRLKLQITHNHTDVKVMELRWEDINKYINEQWIIPDIIIGADILYDADSFYALVLGLKNFLSFNDRYVIIAATIRNVDTISHFVHHLGIFFNS</sequence>
<dbReference type="InterPro" id="IPR029063">
    <property type="entry name" value="SAM-dependent_MTases_sf"/>
</dbReference>
<accession>A0A0L7RDU9</accession>
<dbReference type="Pfam" id="PF10294">
    <property type="entry name" value="Methyltransf_16"/>
    <property type="match status" value="1"/>
</dbReference>
<dbReference type="AlphaFoldDB" id="A0A0L7RDU9"/>
<keyword evidence="2" id="KW-1185">Reference proteome</keyword>
<proteinExistence type="predicted"/>
<evidence type="ECO:0000313" key="2">
    <source>
        <dbReference type="Proteomes" id="UP000053825"/>
    </source>
</evidence>
<dbReference type="PANTHER" id="PTHR14614">
    <property type="entry name" value="HEPATOCELLULAR CARCINOMA-ASSOCIATED ANTIGEN"/>
    <property type="match status" value="1"/>
</dbReference>
<reference evidence="1 2" key="1">
    <citation type="submission" date="2015-07" db="EMBL/GenBank/DDBJ databases">
        <title>The genome of Habropoda laboriosa.</title>
        <authorList>
            <person name="Pan H."/>
            <person name="Kapheim K."/>
        </authorList>
    </citation>
    <scope>NUCLEOTIDE SEQUENCE [LARGE SCALE GENOMIC DNA]</scope>
    <source>
        <strain evidence="1">0110345459</strain>
    </source>
</reference>
<dbReference type="InterPro" id="IPR019410">
    <property type="entry name" value="Methyltransf_16"/>
</dbReference>
<protein>
    <submittedName>
        <fullName evidence="1">Protein FAM86A</fullName>
    </submittedName>
</protein>
<dbReference type="Proteomes" id="UP000053825">
    <property type="component" value="Unassembled WGS sequence"/>
</dbReference>
<gene>
    <name evidence="1" type="ORF">WH47_07613</name>
</gene>
<name>A0A0L7RDU9_9HYME</name>
<evidence type="ECO:0000313" key="1">
    <source>
        <dbReference type="EMBL" id="KOC69162.1"/>
    </source>
</evidence>
<dbReference type="PANTHER" id="PTHR14614:SF130">
    <property type="entry name" value="PROTEIN-LYSINE N-METHYLTRANSFERASE EEF2KMT"/>
    <property type="match status" value="1"/>
</dbReference>
<organism evidence="1 2">
    <name type="scientific">Habropoda laboriosa</name>
    <dbReference type="NCBI Taxonomy" id="597456"/>
    <lineage>
        <taxon>Eukaryota</taxon>
        <taxon>Metazoa</taxon>
        <taxon>Ecdysozoa</taxon>
        <taxon>Arthropoda</taxon>
        <taxon>Hexapoda</taxon>
        <taxon>Insecta</taxon>
        <taxon>Pterygota</taxon>
        <taxon>Neoptera</taxon>
        <taxon>Endopterygota</taxon>
        <taxon>Hymenoptera</taxon>
        <taxon>Apocrita</taxon>
        <taxon>Aculeata</taxon>
        <taxon>Apoidea</taxon>
        <taxon>Anthophila</taxon>
        <taxon>Apidae</taxon>
        <taxon>Habropoda</taxon>
    </lineage>
</organism>